<dbReference type="Proteomes" id="UP000887229">
    <property type="component" value="Unassembled WGS sequence"/>
</dbReference>
<evidence type="ECO:0000313" key="1">
    <source>
        <dbReference type="EMBL" id="KAG9257194.1"/>
    </source>
</evidence>
<gene>
    <name evidence="1" type="ORF">F5Z01DRAFT_696657</name>
</gene>
<keyword evidence="2" id="KW-1185">Reference proteome</keyword>
<name>A0A9P7ZRX4_9HYPO</name>
<dbReference type="GeneID" id="70297193"/>
<organism evidence="1 2">
    <name type="scientific">Emericellopsis atlantica</name>
    <dbReference type="NCBI Taxonomy" id="2614577"/>
    <lineage>
        <taxon>Eukaryota</taxon>
        <taxon>Fungi</taxon>
        <taxon>Dikarya</taxon>
        <taxon>Ascomycota</taxon>
        <taxon>Pezizomycotina</taxon>
        <taxon>Sordariomycetes</taxon>
        <taxon>Hypocreomycetidae</taxon>
        <taxon>Hypocreales</taxon>
        <taxon>Bionectriaceae</taxon>
        <taxon>Emericellopsis</taxon>
    </lineage>
</organism>
<dbReference type="EMBL" id="MU251246">
    <property type="protein sequence ID" value="KAG9257194.1"/>
    <property type="molecule type" value="Genomic_DNA"/>
</dbReference>
<dbReference type="OrthoDB" id="3554464at2759"/>
<sequence length="450" mass="51407">MTPEKPGETDGEQCVHHDPWPTLVDGQHWDGTGLLTRVHQQQSPFGSHFNVKALIHEIEQALGATIEDVPLVTHGANHFGFCVRLHDQRIIVARVSRGDLNKTGFDAHAMVEQMMHDRFELDAYDALSVLGYPFDCRPLHHRDPIRAGSDFYQTNQGRRLFLFQKAGGFTYDYPRWRILNTRQKVWERSLGEPIEDCPISVQPSREFCIALLTAKIEATLGHRGRDIDLDKGFHAHKPELEAAREALLRLVPRVLPRSTTRLSEEKLYRFVLDHGDFGVHNMTIDKDDTGQPYVTSVYDWEGGSVVPAILSEPKMVTTVDLVIDGRGKPSISRWGDGDTPDKMAQYRRWTKHYYKVCTVLESLFKANFLLKVLFAEAPDYKRIIHAGLDARRIWFGLRDDQAASHPDAHFAQLGDWARKRNRELDLEYDWVGMICGHSVPKARNAEKTLV</sequence>
<proteinExistence type="predicted"/>
<accession>A0A9P7ZRX4</accession>
<evidence type="ECO:0008006" key="3">
    <source>
        <dbReference type="Google" id="ProtNLM"/>
    </source>
</evidence>
<comment type="caution">
    <text evidence="1">The sequence shown here is derived from an EMBL/GenBank/DDBJ whole genome shotgun (WGS) entry which is preliminary data.</text>
</comment>
<dbReference type="AlphaFoldDB" id="A0A9P7ZRX4"/>
<protein>
    <recommendedName>
        <fullName evidence="3">Aminoglycoside phosphotransferase domain-containing protein</fullName>
    </recommendedName>
</protein>
<evidence type="ECO:0000313" key="2">
    <source>
        <dbReference type="Proteomes" id="UP000887229"/>
    </source>
</evidence>
<reference evidence="1" key="1">
    <citation type="journal article" date="2021" name="IMA Fungus">
        <title>Genomic characterization of three marine fungi, including Emericellopsis atlantica sp. nov. with signatures of a generalist lifestyle and marine biomass degradation.</title>
        <authorList>
            <person name="Hagestad O.C."/>
            <person name="Hou L."/>
            <person name="Andersen J.H."/>
            <person name="Hansen E.H."/>
            <person name="Altermark B."/>
            <person name="Li C."/>
            <person name="Kuhnert E."/>
            <person name="Cox R.J."/>
            <person name="Crous P.W."/>
            <person name="Spatafora J.W."/>
            <person name="Lail K."/>
            <person name="Amirebrahimi M."/>
            <person name="Lipzen A."/>
            <person name="Pangilinan J."/>
            <person name="Andreopoulos W."/>
            <person name="Hayes R.D."/>
            <person name="Ng V."/>
            <person name="Grigoriev I.V."/>
            <person name="Jackson S.A."/>
            <person name="Sutton T.D.S."/>
            <person name="Dobson A.D.W."/>
            <person name="Rama T."/>
        </authorList>
    </citation>
    <scope>NUCLEOTIDE SEQUENCE</scope>
    <source>
        <strain evidence="1">TS7</strain>
    </source>
</reference>
<dbReference type="RefSeq" id="XP_046121118.1">
    <property type="nucleotide sequence ID" value="XM_046266290.1"/>
</dbReference>